<dbReference type="GO" id="GO:0005975">
    <property type="term" value="P:carbohydrate metabolic process"/>
    <property type="evidence" value="ECO:0007669"/>
    <property type="project" value="InterPro"/>
</dbReference>
<keyword evidence="4" id="KW-0378">Hydrolase</keyword>
<evidence type="ECO:0000256" key="6">
    <source>
        <dbReference type="ARBA" id="ARBA00033335"/>
    </source>
</evidence>
<dbReference type="InterPro" id="IPR017853">
    <property type="entry name" value="GH"/>
</dbReference>
<evidence type="ECO:0000256" key="1">
    <source>
        <dbReference type="ARBA" id="ARBA00000382"/>
    </source>
</evidence>
<proteinExistence type="inferred from homology"/>
<dbReference type="InterPro" id="IPR000490">
    <property type="entry name" value="Glyco_hydro_17"/>
</dbReference>
<dbReference type="PANTHER" id="PTHR32227">
    <property type="entry name" value="GLUCAN ENDO-1,3-BETA-GLUCOSIDASE BG1-RELATED-RELATED"/>
    <property type="match status" value="1"/>
</dbReference>
<comment type="catalytic activity">
    <reaction evidence="1">
        <text>Hydrolysis of (1-&gt;3)-beta-D-glucosidic linkages in (1-&gt;3)-beta-D-glucans.</text>
        <dbReference type="EC" id="3.2.1.39"/>
    </reaction>
</comment>
<accession>A0A0B2SW64</accession>
<evidence type="ECO:0000256" key="4">
    <source>
        <dbReference type="ARBA" id="ARBA00022801"/>
    </source>
</evidence>
<evidence type="ECO:0000256" key="2">
    <source>
        <dbReference type="ARBA" id="ARBA00008773"/>
    </source>
</evidence>
<evidence type="ECO:0000256" key="5">
    <source>
        <dbReference type="ARBA" id="ARBA00023295"/>
    </source>
</evidence>
<dbReference type="EC" id="3.2.1.39" evidence="3"/>
<dbReference type="Proteomes" id="UP000053555">
    <property type="component" value="Unassembled WGS sequence"/>
</dbReference>
<evidence type="ECO:0000256" key="8">
    <source>
        <dbReference type="RuleBase" id="RU004335"/>
    </source>
</evidence>
<dbReference type="SUPFAM" id="SSF51445">
    <property type="entry name" value="(Trans)glycosidases"/>
    <property type="match status" value="1"/>
</dbReference>
<organism evidence="9">
    <name type="scientific">Glycine soja</name>
    <name type="common">Wild soybean</name>
    <dbReference type="NCBI Taxonomy" id="3848"/>
    <lineage>
        <taxon>Eukaryota</taxon>
        <taxon>Viridiplantae</taxon>
        <taxon>Streptophyta</taxon>
        <taxon>Embryophyta</taxon>
        <taxon>Tracheophyta</taxon>
        <taxon>Spermatophyta</taxon>
        <taxon>Magnoliopsida</taxon>
        <taxon>eudicotyledons</taxon>
        <taxon>Gunneridae</taxon>
        <taxon>Pentapetalae</taxon>
        <taxon>rosids</taxon>
        <taxon>fabids</taxon>
        <taxon>Fabales</taxon>
        <taxon>Fabaceae</taxon>
        <taxon>Papilionoideae</taxon>
        <taxon>50 kb inversion clade</taxon>
        <taxon>NPAAA clade</taxon>
        <taxon>indigoferoid/millettioid clade</taxon>
        <taxon>Phaseoleae</taxon>
        <taxon>Glycine</taxon>
        <taxon>Glycine subgen. Soja</taxon>
    </lineage>
</organism>
<dbReference type="Pfam" id="PF00332">
    <property type="entry name" value="Glyco_hydro_17"/>
    <property type="match status" value="1"/>
</dbReference>
<sequence length="195" mass="22015">MKVVVAIPKKLLATTTEQSFTDTWVQANIFSYYLAMTIETIAIRNKVFVDPNNTTKFLVPAMKSVHPSLVKYNLDKNIKISSLITLFVLQNSFPASFGSFKTKLLESVIKPFNYVFDHSSPIKFIVLAKPPFPVSTVVIARSDSTLQHAQLLDHCMHTTTMFLSIFSFTRTNNNSHHNRLVADLVTTFADLVRQS</sequence>
<dbReference type="AlphaFoldDB" id="A0A0B2SW64"/>
<dbReference type="EMBL" id="KN639193">
    <property type="protein sequence ID" value="KHN49095.1"/>
    <property type="molecule type" value="Genomic_DNA"/>
</dbReference>
<evidence type="ECO:0000256" key="3">
    <source>
        <dbReference type="ARBA" id="ARBA00012780"/>
    </source>
</evidence>
<protein>
    <recommendedName>
        <fullName evidence="3">glucan endo-1,3-beta-D-glucosidase</fullName>
        <ecNumber evidence="3">3.2.1.39</ecNumber>
    </recommendedName>
    <alternativeName>
        <fullName evidence="6">(1-&gt;3)-beta-glucan endohydrolase</fullName>
    </alternativeName>
    <alternativeName>
        <fullName evidence="7">Beta-1,3-endoglucanase</fullName>
    </alternativeName>
</protein>
<comment type="similarity">
    <text evidence="2 8">Belongs to the glycosyl hydrolase 17 family.</text>
</comment>
<dbReference type="InterPro" id="IPR044965">
    <property type="entry name" value="Glyco_hydro_17_plant"/>
</dbReference>
<dbReference type="Gene3D" id="3.20.20.80">
    <property type="entry name" value="Glycosidases"/>
    <property type="match status" value="1"/>
</dbReference>
<gene>
    <name evidence="9" type="ORF">glysoja_045709</name>
</gene>
<dbReference type="Gramene" id="XM_028360836.1">
    <property type="protein sequence ID" value="XP_028216637.1"/>
    <property type="gene ID" value="LOC114398660"/>
</dbReference>
<keyword evidence="5" id="KW-0326">Glycosidase</keyword>
<name>A0A0B2SW64_GLYSO</name>
<evidence type="ECO:0000313" key="9">
    <source>
        <dbReference type="EMBL" id="KHN49095.1"/>
    </source>
</evidence>
<reference evidence="9" key="1">
    <citation type="submission" date="2014-07" db="EMBL/GenBank/DDBJ databases">
        <title>Identification of a novel salt tolerance gene in wild soybean by whole-genome sequencing.</title>
        <authorList>
            <person name="Lam H.-M."/>
            <person name="Qi X."/>
            <person name="Li M.-W."/>
            <person name="Liu X."/>
            <person name="Xie M."/>
            <person name="Ni M."/>
            <person name="Xu X."/>
        </authorList>
    </citation>
    <scope>NUCLEOTIDE SEQUENCE [LARGE SCALE GENOMIC DNA]</scope>
    <source>
        <tissue evidence="9">Root</tissue>
    </source>
</reference>
<evidence type="ECO:0000256" key="7">
    <source>
        <dbReference type="ARBA" id="ARBA00033417"/>
    </source>
</evidence>
<dbReference type="GO" id="GO:0042973">
    <property type="term" value="F:glucan endo-1,3-beta-D-glucosidase activity"/>
    <property type="evidence" value="ECO:0007669"/>
    <property type="project" value="UniProtKB-EC"/>
</dbReference>